<protein>
    <submittedName>
        <fullName evidence="1">Uncharacterized protein</fullName>
    </submittedName>
</protein>
<name>A0A6A0A4D9_HAELA</name>
<evidence type="ECO:0000313" key="2">
    <source>
        <dbReference type="Proteomes" id="UP000485058"/>
    </source>
</evidence>
<proteinExistence type="predicted"/>
<organism evidence="1 2">
    <name type="scientific">Haematococcus lacustris</name>
    <name type="common">Green alga</name>
    <name type="synonym">Haematococcus pluvialis</name>
    <dbReference type="NCBI Taxonomy" id="44745"/>
    <lineage>
        <taxon>Eukaryota</taxon>
        <taxon>Viridiplantae</taxon>
        <taxon>Chlorophyta</taxon>
        <taxon>core chlorophytes</taxon>
        <taxon>Chlorophyceae</taxon>
        <taxon>CS clade</taxon>
        <taxon>Chlamydomonadales</taxon>
        <taxon>Haematococcaceae</taxon>
        <taxon>Haematococcus</taxon>
    </lineage>
</organism>
<evidence type="ECO:0000313" key="1">
    <source>
        <dbReference type="EMBL" id="GFH27108.1"/>
    </source>
</evidence>
<reference evidence="1 2" key="1">
    <citation type="submission" date="2020-02" db="EMBL/GenBank/DDBJ databases">
        <title>Draft genome sequence of Haematococcus lacustris strain NIES-144.</title>
        <authorList>
            <person name="Morimoto D."/>
            <person name="Nakagawa S."/>
            <person name="Yoshida T."/>
            <person name="Sawayama S."/>
        </authorList>
    </citation>
    <scope>NUCLEOTIDE SEQUENCE [LARGE SCALE GENOMIC DNA]</scope>
    <source>
        <strain evidence="1 2">NIES-144</strain>
    </source>
</reference>
<comment type="caution">
    <text evidence="1">The sequence shown here is derived from an EMBL/GenBank/DDBJ whole genome shotgun (WGS) entry which is preliminary data.</text>
</comment>
<keyword evidence="2" id="KW-1185">Reference proteome</keyword>
<gene>
    <name evidence="1" type="ORF">HaLaN_25373</name>
</gene>
<sequence>MLSLESTGKSKDVDLPNQTRKEALSDWERWALCRGVPDMLYGAFPPRSCDSWLTQLQESAKRLCSLCRADFVSPSLRGRSTCQPCHWQLGRARRAYTGYCMHATP</sequence>
<accession>A0A6A0A4D9</accession>
<dbReference type="EMBL" id="BLLF01003352">
    <property type="protein sequence ID" value="GFH27108.1"/>
    <property type="molecule type" value="Genomic_DNA"/>
</dbReference>
<dbReference type="AlphaFoldDB" id="A0A6A0A4D9"/>
<dbReference type="Proteomes" id="UP000485058">
    <property type="component" value="Unassembled WGS sequence"/>
</dbReference>